<accession>E1YGD3</accession>
<organism evidence="1">
    <name type="scientific">uncultured Desulfobacterium sp</name>
    <dbReference type="NCBI Taxonomy" id="201089"/>
    <lineage>
        <taxon>Bacteria</taxon>
        <taxon>Pseudomonadati</taxon>
        <taxon>Thermodesulfobacteriota</taxon>
        <taxon>Desulfobacteria</taxon>
        <taxon>Desulfobacterales</taxon>
        <taxon>Desulfobacteriaceae</taxon>
        <taxon>Desulfobacterium</taxon>
        <taxon>environmental samples</taxon>
    </lineage>
</organism>
<evidence type="ECO:0000313" key="1">
    <source>
        <dbReference type="EMBL" id="CBX29627.1"/>
    </source>
</evidence>
<name>E1YGD3_9BACT</name>
<gene>
    <name evidence="1" type="ORF">N47_J06080</name>
</gene>
<sequence>MVILQEYFIKQKASIDSAVKAEKIILLCCKIVKYHADTPKEFINFLTSKIWDK</sequence>
<dbReference type="EMBL" id="FR695872">
    <property type="protein sequence ID" value="CBX29627.1"/>
    <property type="molecule type" value="Genomic_DNA"/>
</dbReference>
<protein>
    <submittedName>
        <fullName evidence="1">Uncharacterized protein</fullName>
    </submittedName>
</protein>
<reference evidence="1" key="1">
    <citation type="journal article" date="2011" name="Environ. Microbiol.">
        <title>Genomic insights into the metabolic potential of the polycyclic aromatic hydrocarbon degrading sulfate-reducing Deltaproteobacterium N47.</title>
        <authorList>
            <person name="Bergmann F."/>
            <person name="Selesi D."/>
            <person name="Weinmaier T."/>
            <person name="Tischler P."/>
            <person name="Rattei T."/>
            <person name="Meckenstock R.U."/>
        </authorList>
    </citation>
    <scope>NUCLEOTIDE SEQUENCE</scope>
</reference>
<dbReference type="AlphaFoldDB" id="E1YGD3"/>
<proteinExistence type="predicted"/>